<keyword evidence="8" id="KW-1278">Translocase</keyword>
<keyword evidence="14 16" id="KW-0472">Membrane</keyword>
<keyword evidence="6 16" id="KW-0679">Respiratory chain</keyword>
<keyword evidence="11 16" id="KW-0520">NAD</keyword>
<evidence type="ECO:0000256" key="12">
    <source>
        <dbReference type="ARBA" id="ARBA00023075"/>
    </source>
</evidence>
<dbReference type="GO" id="GO:0031966">
    <property type="term" value="C:mitochondrial membrane"/>
    <property type="evidence" value="ECO:0007669"/>
    <property type="project" value="UniProtKB-SubCell"/>
</dbReference>
<comment type="subcellular location">
    <subcellularLocation>
        <location evidence="1 16">Mitochondrion membrane</location>
        <topology evidence="1 16">Multi-pass membrane protein</topology>
    </subcellularLocation>
</comment>
<dbReference type="InterPro" id="IPR010227">
    <property type="entry name" value="NADH_Q_OxRdtase_chainM/4"/>
</dbReference>
<evidence type="ECO:0000256" key="7">
    <source>
        <dbReference type="ARBA" id="ARBA00022692"/>
    </source>
</evidence>
<evidence type="ECO:0000256" key="1">
    <source>
        <dbReference type="ARBA" id="ARBA00004225"/>
    </source>
</evidence>
<evidence type="ECO:0000256" key="15">
    <source>
        <dbReference type="ARBA" id="ARBA00049551"/>
    </source>
</evidence>
<comment type="function">
    <text evidence="16">Core subunit of the mitochondrial membrane respiratory chain NADH dehydrogenase (Complex I) which catalyzes electron transfer from NADH through the respiratory chain, using ubiquinone as an electron acceptor. Essential for the catalytic activity and assembly of complex I.</text>
</comment>
<evidence type="ECO:0000256" key="11">
    <source>
        <dbReference type="ARBA" id="ARBA00023027"/>
    </source>
</evidence>
<dbReference type="AlphaFoldDB" id="A0A0E4FJL6"/>
<evidence type="ECO:0000256" key="14">
    <source>
        <dbReference type="ARBA" id="ARBA00023136"/>
    </source>
</evidence>
<feature type="transmembrane region" description="Helical" evidence="16">
    <location>
        <begin position="311"/>
        <end position="331"/>
    </location>
</feature>
<feature type="transmembrane region" description="Helical" evidence="16">
    <location>
        <begin position="63"/>
        <end position="84"/>
    </location>
</feature>
<feature type="transmembrane region" description="Helical" evidence="16">
    <location>
        <begin position="96"/>
        <end position="114"/>
    </location>
</feature>
<feature type="transmembrane region" description="Helical" evidence="16">
    <location>
        <begin position="286"/>
        <end position="305"/>
    </location>
</feature>
<feature type="transmembrane region" description="Helical" evidence="16">
    <location>
        <begin position="438"/>
        <end position="457"/>
    </location>
</feature>
<evidence type="ECO:0000256" key="2">
    <source>
        <dbReference type="ARBA" id="ARBA00009025"/>
    </source>
</evidence>
<dbReference type="GeneID" id="84888860"/>
<feature type="transmembrane region" description="Helical" evidence="16">
    <location>
        <begin position="391"/>
        <end position="414"/>
    </location>
</feature>
<evidence type="ECO:0000256" key="13">
    <source>
        <dbReference type="ARBA" id="ARBA00023128"/>
    </source>
</evidence>
<dbReference type="InterPro" id="IPR000260">
    <property type="entry name" value="NADH4_N"/>
</dbReference>
<keyword evidence="5 16" id="KW-0813">Transport</keyword>
<feature type="transmembrane region" description="Helical" evidence="16">
    <location>
        <begin position="258"/>
        <end position="279"/>
    </location>
</feature>
<evidence type="ECO:0000256" key="9">
    <source>
        <dbReference type="ARBA" id="ARBA00022982"/>
    </source>
</evidence>
<evidence type="ECO:0000256" key="3">
    <source>
        <dbReference type="ARBA" id="ARBA00012944"/>
    </source>
</evidence>
<evidence type="ECO:0000256" key="5">
    <source>
        <dbReference type="ARBA" id="ARBA00022448"/>
    </source>
</evidence>
<dbReference type="Pfam" id="PF00361">
    <property type="entry name" value="Proton_antipo_M"/>
    <property type="match status" value="1"/>
</dbReference>
<name>A0A0E4FJL6_9TELE</name>
<dbReference type="PANTHER" id="PTHR43507">
    <property type="entry name" value="NADH-UBIQUINONE OXIDOREDUCTASE CHAIN 4"/>
    <property type="match status" value="1"/>
</dbReference>
<sequence length="461" mass="50962">MLKIVLPTLMLFPTIWLVDKKWLWVTPTVHSLVIATISLKLFTGSLTTSGWSALSSYLASDSLSTPLIVLTCWLLPLTMIASSNHVGKEPINQQRIYLSLLVSLQLFLVLAFGATEILLFYIMFEASLIPTLFLITRWGNQLERLNAGTYLLFYTLAGSLPLLMAVLMAQAEMGSLSLLTLDFSGLLNFSHWGTKVWWVACLAAFMIKAPIYGAHLWLPKAHVEAPVAGSMVLAAVLLKLGGYGMMRMALLLEPYSTGMAYPFIVLSLWGIFMTGTICLRQTDMKALIAYASVSHMGLVLAAILIQTPWSFDGALTLMLAHGLTSSALFCLNNINYERTHTRTMALIRGLQALFPLLSVWWFLASLANFALPPLPSSFAELFMMISLFGWSPYTILLTGAGVLLTVIYSLYLFLMTQRGAFLRDLLGFKLPPSSREDLLILLHLVPLIHLAINPMLFSGGL</sequence>
<keyword evidence="9 16" id="KW-0249">Electron transport</keyword>
<feature type="transmembrane region" description="Helical" evidence="16">
    <location>
        <begin position="352"/>
        <end position="371"/>
    </location>
</feature>
<dbReference type="EC" id="7.1.1.2" evidence="3 16"/>
<keyword evidence="7 16" id="KW-0812">Transmembrane</keyword>
<geneLocation type="mitochondrion" evidence="19"/>
<feature type="transmembrane region" description="Helical" evidence="16">
    <location>
        <begin position="196"/>
        <end position="218"/>
    </location>
</feature>
<feature type="domain" description="NADH:quinone oxidoreductase/Mrp antiporter transmembrane" evidence="17">
    <location>
        <begin position="114"/>
        <end position="400"/>
    </location>
</feature>
<evidence type="ECO:0000256" key="16">
    <source>
        <dbReference type="RuleBase" id="RU003297"/>
    </source>
</evidence>
<evidence type="ECO:0000256" key="6">
    <source>
        <dbReference type="ARBA" id="ARBA00022660"/>
    </source>
</evidence>
<dbReference type="GO" id="GO:0003954">
    <property type="term" value="F:NADH dehydrogenase activity"/>
    <property type="evidence" value="ECO:0007669"/>
    <property type="project" value="TreeGrafter"/>
</dbReference>
<keyword evidence="12 16" id="KW-0830">Ubiquinone</keyword>
<dbReference type="GO" id="GO:0042773">
    <property type="term" value="P:ATP synthesis coupled electron transport"/>
    <property type="evidence" value="ECO:0007669"/>
    <property type="project" value="InterPro"/>
</dbReference>
<feature type="transmembrane region" description="Helical" evidence="16">
    <location>
        <begin position="21"/>
        <end position="43"/>
    </location>
</feature>
<comment type="catalytic activity">
    <reaction evidence="15 16">
        <text>a ubiquinone + NADH + 5 H(+)(in) = a ubiquinol + NAD(+) + 4 H(+)(out)</text>
        <dbReference type="Rhea" id="RHEA:29091"/>
        <dbReference type="Rhea" id="RHEA-COMP:9565"/>
        <dbReference type="Rhea" id="RHEA-COMP:9566"/>
        <dbReference type="ChEBI" id="CHEBI:15378"/>
        <dbReference type="ChEBI" id="CHEBI:16389"/>
        <dbReference type="ChEBI" id="CHEBI:17976"/>
        <dbReference type="ChEBI" id="CHEBI:57540"/>
        <dbReference type="ChEBI" id="CHEBI:57945"/>
        <dbReference type="EC" id="7.1.1.2"/>
    </reaction>
</comment>
<dbReference type="InterPro" id="IPR001750">
    <property type="entry name" value="ND/Mrp_TM"/>
</dbReference>
<dbReference type="RefSeq" id="YP_010956311.1">
    <property type="nucleotide sequence ID" value="NC_082985.1"/>
</dbReference>
<proteinExistence type="inferred from homology"/>
<evidence type="ECO:0000256" key="8">
    <source>
        <dbReference type="ARBA" id="ARBA00022967"/>
    </source>
</evidence>
<evidence type="ECO:0000256" key="10">
    <source>
        <dbReference type="ARBA" id="ARBA00022989"/>
    </source>
</evidence>
<evidence type="ECO:0000313" key="19">
    <source>
        <dbReference type="EMBL" id="BAR45741.1"/>
    </source>
</evidence>
<organism evidence="19">
    <name type="scientific">Gigantura indica</name>
    <name type="common">telescopefish</name>
    <dbReference type="NCBI Taxonomy" id="172117"/>
    <lineage>
        <taxon>Eukaryota</taxon>
        <taxon>Metazoa</taxon>
        <taxon>Chordata</taxon>
        <taxon>Craniata</taxon>
        <taxon>Vertebrata</taxon>
        <taxon>Euteleostomi</taxon>
        <taxon>Actinopterygii</taxon>
        <taxon>Neopterygii</taxon>
        <taxon>Teleostei</taxon>
        <taxon>Neoteleostei</taxon>
        <taxon>Aulopa</taxon>
        <taxon>Aulopiformes</taxon>
        <taxon>Alepisauroidei</taxon>
        <taxon>Giganturidae</taxon>
        <taxon>Gigantura</taxon>
    </lineage>
</organism>
<dbReference type="GO" id="GO:0048039">
    <property type="term" value="F:ubiquinone binding"/>
    <property type="evidence" value="ECO:0007669"/>
    <property type="project" value="TreeGrafter"/>
</dbReference>
<feature type="transmembrane region" description="Helical" evidence="16">
    <location>
        <begin position="225"/>
        <end position="246"/>
    </location>
</feature>
<dbReference type="CTD" id="4538"/>
<evidence type="ECO:0000259" key="18">
    <source>
        <dbReference type="Pfam" id="PF01059"/>
    </source>
</evidence>
<dbReference type="GO" id="GO:0015990">
    <property type="term" value="P:electron transport coupled proton transport"/>
    <property type="evidence" value="ECO:0007669"/>
    <property type="project" value="TreeGrafter"/>
</dbReference>
<dbReference type="NCBIfam" id="TIGR01972">
    <property type="entry name" value="NDH_I_M"/>
    <property type="match status" value="1"/>
</dbReference>
<dbReference type="GO" id="GO:0008137">
    <property type="term" value="F:NADH dehydrogenase (ubiquinone) activity"/>
    <property type="evidence" value="ECO:0007669"/>
    <property type="project" value="UniProtKB-UniRule"/>
</dbReference>
<dbReference type="EMBL" id="AP004197">
    <property type="protein sequence ID" value="BAR45741.1"/>
    <property type="molecule type" value="Genomic_DNA"/>
</dbReference>
<reference evidence="19" key="1">
    <citation type="submission" date="2001-09" db="EMBL/GenBank/DDBJ databases">
        <title>Molecular Phylogeny and Evolution of Aulopiformes.</title>
        <authorList>
            <person name="Kawaguchi A."/>
            <person name="Miya M."/>
            <person name="Nishida M."/>
        </authorList>
    </citation>
    <scope>NUCLEOTIDE SEQUENCE</scope>
</reference>
<keyword evidence="10 16" id="KW-1133">Transmembrane helix</keyword>
<keyword evidence="13 16" id="KW-0496">Mitochondrion</keyword>
<dbReference type="PRINTS" id="PR01437">
    <property type="entry name" value="NUOXDRDTASE4"/>
</dbReference>
<feature type="domain" description="NADH:ubiquinone oxidoreductase chain 4 N-terminal" evidence="18">
    <location>
        <begin position="1"/>
        <end position="111"/>
    </location>
</feature>
<feature type="transmembrane region" description="Helical" evidence="16">
    <location>
        <begin position="151"/>
        <end position="171"/>
    </location>
</feature>
<accession>A0A0E4FJL6</accession>
<dbReference type="PANTHER" id="PTHR43507:SF20">
    <property type="entry name" value="NADH-UBIQUINONE OXIDOREDUCTASE CHAIN 4"/>
    <property type="match status" value="1"/>
</dbReference>
<protein>
    <recommendedName>
        <fullName evidence="4 16">NADH-ubiquinone oxidoreductase chain 4</fullName>
        <ecNumber evidence="3 16">7.1.1.2</ecNumber>
    </recommendedName>
</protein>
<dbReference type="InterPro" id="IPR003918">
    <property type="entry name" value="NADH_UbQ_OxRdtase"/>
</dbReference>
<gene>
    <name evidence="19" type="primary">ND4</name>
</gene>
<evidence type="ECO:0000256" key="4">
    <source>
        <dbReference type="ARBA" id="ARBA00021006"/>
    </source>
</evidence>
<comment type="similarity">
    <text evidence="2 16">Belongs to the complex I subunit 4 family.</text>
</comment>
<evidence type="ECO:0000259" key="17">
    <source>
        <dbReference type="Pfam" id="PF00361"/>
    </source>
</evidence>
<dbReference type="Pfam" id="PF01059">
    <property type="entry name" value="Oxidored_q5_N"/>
    <property type="match status" value="1"/>
</dbReference>
<feature type="transmembrane region" description="Helical" evidence="16">
    <location>
        <begin position="120"/>
        <end position="139"/>
    </location>
</feature>